<organism evidence="7 8">
    <name type="scientific">Actinomadura alba</name>
    <dbReference type="NCBI Taxonomy" id="406431"/>
    <lineage>
        <taxon>Bacteria</taxon>
        <taxon>Bacillati</taxon>
        <taxon>Actinomycetota</taxon>
        <taxon>Actinomycetes</taxon>
        <taxon>Streptosporangiales</taxon>
        <taxon>Thermomonosporaceae</taxon>
        <taxon>Actinomadura</taxon>
    </lineage>
</organism>
<keyword evidence="8" id="KW-1185">Reference proteome</keyword>
<accession>A0ABR7LPC9</accession>
<gene>
    <name evidence="7" type="ORF">HKK74_14185</name>
</gene>
<dbReference type="SMART" id="SM00862">
    <property type="entry name" value="Trans_reg_C"/>
    <property type="match status" value="1"/>
</dbReference>
<dbReference type="InterPro" id="IPR006764">
    <property type="entry name" value="SAM_dep_MeTrfase_SAV2177_type"/>
</dbReference>
<evidence type="ECO:0000259" key="5">
    <source>
        <dbReference type="SMART" id="SM00862"/>
    </source>
</evidence>
<dbReference type="Gene3D" id="1.10.10.10">
    <property type="entry name" value="Winged helix-like DNA-binding domain superfamily/Winged helix DNA-binding domain"/>
    <property type="match status" value="1"/>
</dbReference>
<name>A0ABR7LPC9_9ACTN</name>
<dbReference type="InterPro" id="IPR001867">
    <property type="entry name" value="OmpR/PhoB-type_DNA-bd"/>
</dbReference>
<evidence type="ECO:0000256" key="2">
    <source>
        <dbReference type="ARBA" id="ARBA00023015"/>
    </source>
</evidence>
<dbReference type="PANTHER" id="PTHR35807:SF1">
    <property type="entry name" value="TRANSCRIPTIONAL REGULATOR REDD"/>
    <property type="match status" value="1"/>
</dbReference>
<evidence type="ECO:0000256" key="1">
    <source>
        <dbReference type="ARBA" id="ARBA00005820"/>
    </source>
</evidence>
<dbReference type="CDD" id="cd02440">
    <property type="entry name" value="AdoMet_MTases"/>
    <property type="match status" value="1"/>
</dbReference>
<dbReference type="SUPFAM" id="SSF53335">
    <property type="entry name" value="S-adenosyl-L-methionine-dependent methyltransferases"/>
    <property type="match status" value="1"/>
</dbReference>
<keyword evidence="7" id="KW-0808">Transferase</keyword>
<dbReference type="InterPro" id="IPR005158">
    <property type="entry name" value="BTAD"/>
</dbReference>
<dbReference type="CDD" id="cd15831">
    <property type="entry name" value="BTAD"/>
    <property type="match status" value="1"/>
</dbReference>
<evidence type="ECO:0000256" key="3">
    <source>
        <dbReference type="ARBA" id="ARBA00023125"/>
    </source>
</evidence>
<protein>
    <submittedName>
        <fullName evidence="7">SAM-dependent methyltransferase</fullName>
    </submittedName>
</protein>
<dbReference type="GO" id="GO:0032259">
    <property type="term" value="P:methylation"/>
    <property type="evidence" value="ECO:0007669"/>
    <property type="project" value="UniProtKB-KW"/>
</dbReference>
<evidence type="ECO:0000313" key="7">
    <source>
        <dbReference type="EMBL" id="MBC6466644.1"/>
    </source>
</evidence>
<comment type="caution">
    <text evidence="7">The sequence shown here is derived from an EMBL/GenBank/DDBJ whole genome shotgun (WGS) entry which is preliminary data.</text>
</comment>
<dbReference type="Pfam" id="PF04672">
    <property type="entry name" value="Methyltransf_19"/>
    <property type="match status" value="1"/>
</dbReference>
<dbReference type="Gene3D" id="3.40.50.150">
    <property type="entry name" value="Vaccinia Virus protein VP39"/>
    <property type="match status" value="1"/>
</dbReference>
<evidence type="ECO:0000313" key="8">
    <source>
        <dbReference type="Proteomes" id="UP000805614"/>
    </source>
</evidence>
<dbReference type="Pfam" id="PF03704">
    <property type="entry name" value="BTAD"/>
    <property type="match status" value="1"/>
</dbReference>
<dbReference type="InterPro" id="IPR029063">
    <property type="entry name" value="SAM-dependent_MTases_sf"/>
</dbReference>
<dbReference type="InterPro" id="IPR051677">
    <property type="entry name" value="AfsR-DnrI-RedD_regulator"/>
</dbReference>
<comment type="similarity">
    <text evidence="1">Belongs to the AfsR/DnrI/RedD regulatory family.</text>
</comment>
<evidence type="ECO:0000256" key="4">
    <source>
        <dbReference type="ARBA" id="ARBA00023163"/>
    </source>
</evidence>
<evidence type="ECO:0000259" key="6">
    <source>
        <dbReference type="SMART" id="SM01043"/>
    </source>
</evidence>
<dbReference type="RefSeq" id="WP_187243658.1">
    <property type="nucleotide sequence ID" value="NZ_BAAAOK010000013.1"/>
</dbReference>
<dbReference type="GO" id="GO:0008168">
    <property type="term" value="F:methyltransferase activity"/>
    <property type="evidence" value="ECO:0007669"/>
    <property type="project" value="UniProtKB-KW"/>
</dbReference>
<dbReference type="SUPFAM" id="SSF48452">
    <property type="entry name" value="TPR-like"/>
    <property type="match status" value="1"/>
</dbReference>
<sequence>MQVRVLGTVQVTSDNGDVIDIGQRKVRQLIAVLALAARPVPSDELEAMLWVTADTHSKFSALTNTVSRARKVLPEGRLTRDSSGYRLVLDQEGDVLDVQRFRELVAQARSVREADAHKAADLYGQALGLWRNPRLPDLPDAPAGRRHAERLTIERRNAVEAWTEVRLALGHHEEVAQELTGFLADDPLNEYLWLPLILALYRAGRKGAALQAYEDAWTTYLTEVGAEPALSLQGMAERIAANDDSLRWSSEQPVHESRAIIAGSDITQVSSARVYNFLLGGTDNFPVDQAVVEHIMKAAPDLKDGARDTRAFLRKSVRLLAERGIRQFIDIGAGLPTSGSVHEVAHEVDPDCRVLYVDIDPIVVAHGRALLEDTRNVDTMIGDLLEPDAIFAAPQTRRLINPAEATGVLMFHVLHFMPADTVHEALEKYRAWMAPGSALAISHISRDGSVPEALKAIQEISARTGIPTYTRSGPEIEALFTGTHLLAPLDDPRNWQAKEGEREDKRAVHILASIGELTG</sequence>
<dbReference type="InterPro" id="IPR036388">
    <property type="entry name" value="WH-like_DNA-bd_sf"/>
</dbReference>
<dbReference type="SMART" id="SM01043">
    <property type="entry name" value="BTAD"/>
    <property type="match status" value="1"/>
</dbReference>
<keyword evidence="3" id="KW-0238">DNA-binding</keyword>
<keyword evidence="4" id="KW-0804">Transcription</keyword>
<feature type="domain" description="OmpR/PhoB-type" evidence="5">
    <location>
        <begin position="16"/>
        <end position="87"/>
    </location>
</feature>
<reference evidence="7 8" key="1">
    <citation type="submission" date="2020-06" db="EMBL/GenBank/DDBJ databases">
        <title>Actinomadura xiongansis sp. nov., isolated from soil of Baiyangdian.</title>
        <authorList>
            <person name="Zhang X."/>
        </authorList>
    </citation>
    <scope>NUCLEOTIDE SEQUENCE [LARGE SCALE GENOMIC DNA]</scope>
    <source>
        <strain evidence="7 8">HBUM206468</strain>
    </source>
</reference>
<keyword evidence="2" id="KW-0805">Transcription regulation</keyword>
<dbReference type="InterPro" id="IPR011990">
    <property type="entry name" value="TPR-like_helical_dom_sf"/>
</dbReference>
<keyword evidence="7" id="KW-0489">Methyltransferase</keyword>
<feature type="domain" description="Bacterial transcriptional activator" evidence="6">
    <location>
        <begin position="96"/>
        <end position="240"/>
    </location>
</feature>
<proteinExistence type="inferred from homology"/>
<dbReference type="EMBL" id="JABVEC010000009">
    <property type="protein sequence ID" value="MBC6466644.1"/>
    <property type="molecule type" value="Genomic_DNA"/>
</dbReference>
<dbReference type="PANTHER" id="PTHR35807">
    <property type="entry name" value="TRANSCRIPTIONAL REGULATOR REDD-RELATED"/>
    <property type="match status" value="1"/>
</dbReference>
<dbReference type="Proteomes" id="UP000805614">
    <property type="component" value="Unassembled WGS sequence"/>
</dbReference>